<dbReference type="AlphaFoldDB" id="A4RU87"/>
<dbReference type="Pfam" id="PF08524">
    <property type="entry name" value="rRNA_processing"/>
    <property type="match status" value="1"/>
</dbReference>
<dbReference type="Gramene" id="ABO95209">
    <property type="protein sequence ID" value="ABO95209"/>
    <property type="gene ID" value="OSTLU_30534"/>
</dbReference>
<dbReference type="InterPro" id="IPR013730">
    <property type="entry name" value="Fyv7/TAP26"/>
</dbReference>
<reference evidence="3 4" key="1">
    <citation type="journal article" date="2007" name="Proc. Natl. Acad. Sci. U.S.A.">
        <title>The tiny eukaryote Ostreococcus provides genomic insights into the paradox of plankton speciation.</title>
        <authorList>
            <person name="Palenik B."/>
            <person name="Grimwood J."/>
            <person name="Aerts A."/>
            <person name="Rouze P."/>
            <person name="Salamov A."/>
            <person name="Putnam N."/>
            <person name="Dupont C."/>
            <person name="Jorgensen R."/>
            <person name="Derelle E."/>
            <person name="Rombauts S."/>
            <person name="Zhou K."/>
            <person name="Otillar R."/>
            <person name="Merchant S.S."/>
            <person name="Podell S."/>
            <person name="Gaasterland T."/>
            <person name="Napoli C."/>
            <person name="Gendler K."/>
            <person name="Manuell A."/>
            <person name="Tai V."/>
            <person name="Vallon O."/>
            <person name="Piganeau G."/>
            <person name="Jancek S."/>
            <person name="Heijde M."/>
            <person name="Jabbari K."/>
            <person name="Bowler C."/>
            <person name="Lohr M."/>
            <person name="Robbens S."/>
            <person name="Werner G."/>
            <person name="Dubchak I."/>
            <person name="Pazour G.J."/>
            <person name="Ren Q."/>
            <person name="Paulsen I."/>
            <person name="Delwiche C."/>
            <person name="Schmutz J."/>
            <person name="Rokhsar D."/>
            <person name="Van de Peer Y."/>
            <person name="Moreau H."/>
            <person name="Grigoriev I.V."/>
        </authorList>
    </citation>
    <scope>NUCLEOTIDE SEQUENCE [LARGE SCALE GENOMIC DNA]</scope>
    <source>
        <strain evidence="3 4">CCE9901</strain>
    </source>
</reference>
<feature type="compositionally biased region" description="Basic and acidic residues" evidence="2">
    <location>
        <begin position="70"/>
        <end position="87"/>
    </location>
</feature>
<dbReference type="GO" id="GO:0005634">
    <property type="term" value="C:nucleus"/>
    <property type="evidence" value="ECO:0007669"/>
    <property type="project" value="TreeGrafter"/>
</dbReference>
<sequence>MKRDGRSALSIGRFINARKSTYDKRARIKQSRDEAAAKKAKYERLQKKLGEKIERDEGFDPEAYERRLAAIDNPDLAREAKGAKRGDDEDEDLDEDAKTRAAAAEDDEAPEEQLTVKGKKKKFDYLKKAWEKGQVERAEREAQRKVFLEEKAARDAELKAQRVKRQDKKQLMRKKTKRGQPVMKHRVQSILDKLQAEQMGS</sequence>
<keyword evidence="1" id="KW-0175">Coiled coil</keyword>
<protein>
    <recommendedName>
        <fullName evidence="5">rRNA-processing protein FYV7</fullName>
    </recommendedName>
</protein>
<evidence type="ECO:0000256" key="2">
    <source>
        <dbReference type="SAM" id="MobiDB-lite"/>
    </source>
</evidence>
<dbReference type="PANTHER" id="PTHR15657:SF1">
    <property type="entry name" value="THYROID TRANSCRIPTION FACTOR 1-ASSOCIATED PROTEIN 26"/>
    <property type="match status" value="1"/>
</dbReference>
<feature type="compositionally biased region" description="Basic residues" evidence="2">
    <location>
        <begin position="161"/>
        <end position="184"/>
    </location>
</feature>
<dbReference type="GeneID" id="5001090"/>
<feature type="region of interest" description="Disordered" evidence="2">
    <location>
        <begin position="70"/>
        <end position="116"/>
    </location>
</feature>
<dbReference type="KEGG" id="olu:OSTLU_30534"/>
<dbReference type="EMBL" id="CP000583">
    <property type="protein sequence ID" value="ABO95209.1"/>
    <property type="molecule type" value="Genomic_DNA"/>
</dbReference>
<keyword evidence="4" id="KW-1185">Reference proteome</keyword>
<evidence type="ECO:0008006" key="5">
    <source>
        <dbReference type="Google" id="ProtNLM"/>
    </source>
</evidence>
<gene>
    <name evidence="3" type="ORF">OSTLU_30534</name>
</gene>
<dbReference type="Proteomes" id="UP000001568">
    <property type="component" value="Chromosome 3"/>
</dbReference>
<dbReference type="OrthoDB" id="515882at2759"/>
<evidence type="ECO:0000256" key="1">
    <source>
        <dbReference type="SAM" id="Coils"/>
    </source>
</evidence>
<dbReference type="OMA" id="RFIKARQ"/>
<proteinExistence type="predicted"/>
<feature type="region of interest" description="Disordered" evidence="2">
    <location>
        <begin position="159"/>
        <end position="184"/>
    </location>
</feature>
<dbReference type="PANTHER" id="PTHR15657">
    <property type="entry name" value="THYROID TRANSCRIPTION FACTOR 1-ASSOCIATED PROTEIN 26"/>
    <property type="match status" value="1"/>
</dbReference>
<accession>A4RU87</accession>
<feature type="coiled-coil region" evidence="1">
    <location>
        <begin position="28"/>
        <end position="55"/>
    </location>
</feature>
<dbReference type="RefSeq" id="XP_001416916.1">
    <property type="nucleotide sequence ID" value="XM_001416879.1"/>
</dbReference>
<evidence type="ECO:0000313" key="3">
    <source>
        <dbReference type="EMBL" id="ABO95209.1"/>
    </source>
</evidence>
<evidence type="ECO:0000313" key="4">
    <source>
        <dbReference type="Proteomes" id="UP000001568"/>
    </source>
</evidence>
<dbReference type="HOGENOM" id="CLU_1231374_0_0_1"/>
<organism evidence="3 4">
    <name type="scientific">Ostreococcus lucimarinus (strain CCE9901)</name>
    <dbReference type="NCBI Taxonomy" id="436017"/>
    <lineage>
        <taxon>Eukaryota</taxon>
        <taxon>Viridiplantae</taxon>
        <taxon>Chlorophyta</taxon>
        <taxon>Mamiellophyceae</taxon>
        <taxon>Mamiellales</taxon>
        <taxon>Bathycoccaceae</taxon>
        <taxon>Ostreococcus</taxon>
    </lineage>
</organism>
<name>A4RU87_OSTLU</name>